<feature type="region of interest" description="Disordered" evidence="1">
    <location>
        <begin position="71"/>
        <end position="95"/>
    </location>
</feature>
<dbReference type="InterPro" id="IPR021874">
    <property type="entry name" value="Phage_Mu_Gp27"/>
</dbReference>
<sequence>MARKSSIESLPPAARKAVQRALYERGFRDYTGLVAELAEQGYAISRTALHRYGRKLEEAVKAAELDALVHGDEARPDTPAGRQLDFLNELEGGRA</sequence>
<accession>A0ABX1Q3V9</accession>
<dbReference type="Pfam" id="PF11985">
    <property type="entry name" value="Phage_Mu_Gp27"/>
    <property type="match status" value="1"/>
</dbReference>
<dbReference type="Proteomes" id="UP000623795">
    <property type="component" value="Unassembled WGS sequence"/>
</dbReference>
<proteinExistence type="predicted"/>
<evidence type="ECO:0000313" key="3">
    <source>
        <dbReference type="Proteomes" id="UP000623795"/>
    </source>
</evidence>
<comment type="caution">
    <text evidence="2">The sequence shown here is derived from an EMBL/GenBank/DDBJ whole genome shotgun (WGS) entry which is preliminary data.</text>
</comment>
<evidence type="ECO:0000313" key="2">
    <source>
        <dbReference type="EMBL" id="NMG46411.1"/>
    </source>
</evidence>
<protein>
    <submittedName>
        <fullName evidence="2">DUF3486 family protein</fullName>
    </submittedName>
</protein>
<keyword evidence="3" id="KW-1185">Reference proteome</keyword>
<organism evidence="2 3">
    <name type="scientific">Aromatoleum toluvorans</name>
    <dbReference type="NCBI Taxonomy" id="92002"/>
    <lineage>
        <taxon>Bacteria</taxon>
        <taxon>Pseudomonadati</taxon>
        <taxon>Pseudomonadota</taxon>
        <taxon>Betaproteobacteria</taxon>
        <taxon>Rhodocyclales</taxon>
        <taxon>Rhodocyclaceae</taxon>
        <taxon>Aromatoleum</taxon>
    </lineage>
</organism>
<gene>
    <name evidence="2" type="ORF">GPA22_22085</name>
</gene>
<evidence type="ECO:0000256" key="1">
    <source>
        <dbReference type="SAM" id="MobiDB-lite"/>
    </source>
</evidence>
<dbReference type="EMBL" id="WTVN01000071">
    <property type="protein sequence ID" value="NMG46411.1"/>
    <property type="molecule type" value="Genomic_DNA"/>
</dbReference>
<reference evidence="2 3" key="1">
    <citation type="submission" date="2019-12" db="EMBL/GenBank/DDBJ databases">
        <title>Comparative genomics gives insights into the taxonomy of the Azoarcus-Aromatoleum group and reveals separate origins of nif in the plant-associated Azoarcus and non-plant-associated Aromatoleum sub-groups.</title>
        <authorList>
            <person name="Lafos M."/>
            <person name="Maluk M."/>
            <person name="Batista M."/>
            <person name="Junghare M."/>
            <person name="Carmona M."/>
            <person name="Faoro H."/>
            <person name="Cruz L.M."/>
            <person name="Battistoni F."/>
            <person name="De Souza E."/>
            <person name="Pedrosa F."/>
            <person name="Chen W.-M."/>
            <person name="Poole P.S."/>
            <person name="Dixon R.A."/>
            <person name="James E.K."/>
        </authorList>
    </citation>
    <scope>NUCLEOTIDE SEQUENCE [LARGE SCALE GENOMIC DNA]</scope>
    <source>
        <strain evidence="2 3">Td21</strain>
    </source>
</reference>
<name>A0ABX1Q3V9_9RHOO</name>
<dbReference type="RefSeq" id="WP_169258234.1">
    <property type="nucleotide sequence ID" value="NZ_WTVN01000071.1"/>
</dbReference>